<evidence type="ECO:0000313" key="2">
    <source>
        <dbReference type="Proteomes" id="UP001148737"/>
    </source>
</evidence>
<name>A0ACC1QU21_9HYPO</name>
<reference evidence="1" key="1">
    <citation type="submission" date="2022-07" db="EMBL/GenBank/DDBJ databases">
        <title>Genome Sequence of Lecanicillium saksenae.</title>
        <authorList>
            <person name="Buettner E."/>
        </authorList>
    </citation>
    <scope>NUCLEOTIDE SEQUENCE</scope>
    <source>
        <strain evidence="1">VT-O1</strain>
    </source>
</reference>
<comment type="caution">
    <text evidence="1">The sequence shown here is derived from an EMBL/GenBank/DDBJ whole genome shotgun (WGS) entry which is preliminary data.</text>
</comment>
<proteinExistence type="predicted"/>
<dbReference type="EMBL" id="JANAKD010000583">
    <property type="protein sequence ID" value="KAJ3492587.1"/>
    <property type="molecule type" value="Genomic_DNA"/>
</dbReference>
<gene>
    <name evidence="1" type="ORF">NLG97_g5294</name>
</gene>
<keyword evidence="2" id="KW-1185">Reference proteome</keyword>
<protein>
    <submittedName>
        <fullName evidence="1">Uncharacterized protein</fullName>
    </submittedName>
</protein>
<evidence type="ECO:0000313" key="1">
    <source>
        <dbReference type="EMBL" id="KAJ3492587.1"/>
    </source>
</evidence>
<sequence>MPSAAARRLYEDQIPTFMSVFDLDADTIGDCDTVTVLEPKLVGMDSKTVLPAPGHDGTLHPDPNHKHSDSTSTQMSESTDSSPTTTLSTTDSSPLTDRSPSSSPDSPVNTNLIPLNNYPGTTFVAP</sequence>
<accession>A0ACC1QU21</accession>
<dbReference type="Proteomes" id="UP001148737">
    <property type="component" value="Unassembled WGS sequence"/>
</dbReference>
<organism evidence="1 2">
    <name type="scientific">Lecanicillium saksenae</name>
    <dbReference type="NCBI Taxonomy" id="468837"/>
    <lineage>
        <taxon>Eukaryota</taxon>
        <taxon>Fungi</taxon>
        <taxon>Dikarya</taxon>
        <taxon>Ascomycota</taxon>
        <taxon>Pezizomycotina</taxon>
        <taxon>Sordariomycetes</taxon>
        <taxon>Hypocreomycetidae</taxon>
        <taxon>Hypocreales</taxon>
        <taxon>Cordycipitaceae</taxon>
        <taxon>Lecanicillium</taxon>
    </lineage>
</organism>